<evidence type="ECO:0000259" key="14">
    <source>
        <dbReference type="Pfam" id="PF21174"/>
    </source>
</evidence>
<organism evidence="15 16">
    <name type="scientific">Steinernema hermaphroditum</name>
    <dbReference type="NCBI Taxonomy" id="289476"/>
    <lineage>
        <taxon>Eukaryota</taxon>
        <taxon>Metazoa</taxon>
        <taxon>Ecdysozoa</taxon>
        <taxon>Nematoda</taxon>
        <taxon>Chromadorea</taxon>
        <taxon>Rhabditida</taxon>
        <taxon>Tylenchina</taxon>
        <taxon>Panagrolaimomorpha</taxon>
        <taxon>Strongyloidoidea</taxon>
        <taxon>Steinernematidae</taxon>
        <taxon>Steinernema</taxon>
    </lineage>
</organism>
<protein>
    <recommendedName>
        <fullName evidence="6">heparosan-N-sulfate-glucuronate 5-epimerase</fullName>
        <ecNumber evidence="6">5.1.3.17</ecNumber>
    </recommendedName>
</protein>
<dbReference type="Pfam" id="PF21174">
    <property type="entry name" value="Glce_b_sandwich"/>
    <property type="match status" value="1"/>
</dbReference>
<dbReference type="InterPro" id="IPR059154">
    <property type="entry name" value="Glce_b_sandwich"/>
</dbReference>
<reference evidence="15" key="1">
    <citation type="submission" date="2023-06" db="EMBL/GenBank/DDBJ databases">
        <title>Genomic analysis of the entomopathogenic nematode Steinernema hermaphroditum.</title>
        <authorList>
            <person name="Schwarz E.M."/>
            <person name="Heppert J.K."/>
            <person name="Baniya A."/>
            <person name="Schwartz H.T."/>
            <person name="Tan C.-H."/>
            <person name="Antoshechkin I."/>
            <person name="Sternberg P.W."/>
            <person name="Goodrich-Blair H."/>
            <person name="Dillman A.R."/>
        </authorList>
    </citation>
    <scope>NUCLEOTIDE SEQUENCE</scope>
    <source>
        <strain evidence="15">PS9179</strain>
        <tissue evidence="15">Whole animal</tissue>
    </source>
</reference>
<dbReference type="PANTHER" id="PTHR13174">
    <property type="entry name" value="D-GLUCURONYL C5-EPIMERASE"/>
    <property type="match status" value="1"/>
</dbReference>
<keyword evidence="16" id="KW-1185">Reference proteome</keyword>
<dbReference type="GO" id="GO:0005794">
    <property type="term" value="C:Golgi apparatus"/>
    <property type="evidence" value="ECO:0007669"/>
    <property type="project" value="TreeGrafter"/>
</dbReference>
<gene>
    <name evidence="15" type="ORF">QR680_012086</name>
</gene>
<comment type="pathway">
    <text evidence="4">Glycan metabolism; heparan sulfate biosynthesis.</text>
</comment>
<evidence type="ECO:0000256" key="10">
    <source>
        <dbReference type="ARBA" id="ARBA00023136"/>
    </source>
</evidence>
<comment type="subcellular location">
    <subcellularLocation>
        <location evidence="12">Endomembrane system</location>
        <topology evidence="12">Single-pass membrane protein</topology>
    </subcellularLocation>
    <subcellularLocation>
        <location evidence="2">Membrane</location>
        <topology evidence="2">Single-pass type II membrane protein</topology>
    </subcellularLocation>
</comment>
<evidence type="ECO:0000256" key="5">
    <source>
        <dbReference type="ARBA" id="ARBA00005584"/>
    </source>
</evidence>
<dbReference type="PANTHER" id="PTHR13174:SF3">
    <property type="entry name" value="D-GLUCURONYL C5-EPIMERASE"/>
    <property type="match status" value="1"/>
</dbReference>
<dbReference type="Pfam" id="PF06662">
    <property type="entry name" value="C5-epim_C"/>
    <property type="match status" value="1"/>
</dbReference>
<dbReference type="GO" id="GO:0015012">
    <property type="term" value="P:heparan sulfate proteoglycan biosynthetic process"/>
    <property type="evidence" value="ECO:0007669"/>
    <property type="project" value="InterPro"/>
</dbReference>
<evidence type="ECO:0000256" key="1">
    <source>
        <dbReference type="ARBA" id="ARBA00000434"/>
    </source>
</evidence>
<keyword evidence="8" id="KW-0735">Signal-anchor</keyword>
<evidence type="ECO:0000259" key="13">
    <source>
        <dbReference type="Pfam" id="PF06662"/>
    </source>
</evidence>
<evidence type="ECO:0000256" key="4">
    <source>
        <dbReference type="ARBA" id="ARBA00005093"/>
    </source>
</evidence>
<evidence type="ECO:0000256" key="12">
    <source>
        <dbReference type="ARBA" id="ARBA00037847"/>
    </source>
</evidence>
<evidence type="ECO:0000313" key="15">
    <source>
        <dbReference type="EMBL" id="KAK0415724.1"/>
    </source>
</evidence>
<evidence type="ECO:0000256" key="9">
    <source>
        <dbReference type="ARBA" id="ARBA00022989"/>
    </source>
</evidence>
<feature type="domain" description="D-glucuronyl C5-epimerase beta-sandwich" evidence="14">
    <location>
        <begin position="229"/>
        <end position="340"/>
    </location>
</feature>
<dbReference type="SUPFAM" id="SSF48208">
    <property type="entry name" value="Six-hairpin glycosidases"/>
    <property type="match status" value="1"/>
</dbReference>
<evidence type="ECO:0000256" key="11">
    <source>
        <dbReference type="ARBA" id="ARBA00023235"/>
    </source>
</evidence>
<dbReference type="InterPro" id="IPR008928">
    <property type="entry name" value="6-hairpin_glycosidase_sf"/>
</dbReference>
<keyword evidence="7" id="KW-0812">Transmembrane</keyword>
<proteinExistence type="inferred from homology"/>
<dbReference type="InterPro" id="IPR039721">
    <property type="entry name" value="C5-epimerase"/>
</dbReference>
<evidence type="ECO:0000256" key="3">
    <source>
        <dbReference type="ARBA" id="ARBA00004841"/>
    </source>
</evidence>
<evidence type="ECO:0000256" key="8">
    <source>
        <dbReference type="ARBA" id="ARBA00022968"/>
    </source>
</evidence>
<evidence type="ECO:0000313" key="16">
    <source>
        <dbReference type="Proteomes" id="UP001175271"/>
    </source>
</evidence>
<comment type="similarity">
    <text evidence="5">Belongs to the D-glucuronyl C5-epimerase family.</text>
</comment>
<comment type="pathway">
    <text evidence="3">Glycan metabolism; heparin biosynthesis.</text>
</comment>
<dbReference type="AlphaFoldDB" id="A0AA39I2S4"/>
<evidence type="ECO:0000256" key="2">
    <source>
        <dbReference type="ARBA" id="ARBA00004606"/>
    </source>
</evidence>
<name>A0AA39I2S4_9BILA</name>
<dbReference type="GO" id="GO:0005975">
    <property type="term" value="P:carbohydrate metabolic process"/>
    <property type="evidence" value="ECO:0007669"/>
    <property type="project" value="InterPro"/>
</dbReference>
<feature type="domain" description="D-glucuronyl C5-epimerase C-terminal" evidence="13">
    <location>
        <begin position="369"/>
        <end position="557"/>
    </location>
</feature>
<keyword evidence="11" id="KW-0413">Isomerase</keyword>
<accession>A0AA39I2S4</accession>
<evidence type="ECO:0000256" key="7">
    <source>
        <dbReference type="ARBA" id="ARBA00022692"/>
    </source>
</evidence>
<dbReference type="EC" id="5.1.3.17" evidence="6"/>
<dbReference type="InterPro" id="IPR010598">
    <property type="entry name" value="C5-epim_C"/>
</dbReference>
<dbReference type="GO" id="GO:0047464">
    <property type="term" value="F:heparosan-N-sulfate-glucuronate 5-epimerase activity"/>
    <property type="evidence" value="ECO:0007669"/>
    <property type="project" value="UniProtKB-EC"/>
</dbReference>
<evidence type="ECO:0000256" key="6">
    <source>
        <dbReference type="ARBA" id="ARBA00012087"/>
    </source>
</evidence>
<comment type="caution">
    <text evidence="15">The sequence shown here is derived from an EMBL/GenBank/DDBJ whole genome shotgun (WGS) entry which is preliminary data.</text>
</comment>
<comment type="catalytic activity">
    <reaction evidence="1">
        <text>[heparosan-N-sulfate](n) = [heparan-N-sulfate](n)</text>
        <dbReference type="Rhea" id="RHEA:20197"/>
        <dbReference type="Rhea" id="RHEA-COMP:9556"/>
        <dbReference type="Rhea" id="RHEA-COMP:9557"/>
        <dbReference type="ChEBI" id="CHEBI:58041"/>
        <dbReference type="ChEBI" id="CHEBI:58287"/>
        <dbReference type="EC" id="5.1.3.17"/>
    </reaction>
</comment>
<dbReference type="Proteomes" id="UP001175271">
    <property type="component" value="Unassembled WGS sequence"/>
</dbReference>
<sequence>MRVFSINRPAIALLLLAFLAIVYILINLPQPSPQFSPRGILRCPQSPLAPPSNKTRRIPCVIDGHRRFSCLRDGDDVYFPFDKFIRKQFDATGRLVDGDGNVTRFEYFSSYSKVRLPEFSTYDPVGPFGHFASYNVENRDRVRCMKNGVPMSVQWNSTPYFYPIQIAQFALQHYSRNFTGETAVAEEDVTTPWKASSSECKAVMGSESTELTCAVADGSMSKNLEKLNPNLLVVVFEWLPISDASFTFTIEHARLNKRLVLNYLPSDDDRCLLAEDDFEFNLYLNLPKSSDTGEFTKIARDILVDVNKALAIVEKSKIDKSAQVVKLGDIRLVEILFKGHSRIRGQVALKASAHVEMFLTAADWFVDNQNDRGGWAVPVQRSIADNKLILKAGWHSAMAQGHGLSVLTRAYVATKKEKYLSAADKALQLFKTPASEGGVLNRLFDHDWYEEYPTTPGTFVVNGFMYSLLGLYDMSQLGAGDSQHATELYKTGLRSLKTFLPLYDTGSGSLYDLRHLGIGSAPNLARWDYHAVHIYLLKWLYHIDGDEKLNAVADRWVNYAKGKKAKHN</sequence>
<keyword evidence="10" id="KW-0472">Membrane</keyword>
<keyword evidence="9" id="KW-1133">Transmembrane helix</keyword>
<dbReference type="EMBL" id="JAUCMV010000002">
    <property type="protein sequence ID" value="KAK0415724.1"/>
    <property type="molecule type" value="Genomic_DNA"/>
</dbReference>